<keyword evidence="6" id="KW-0004">4Fe-4S</keyword>
<evidence type="ECO:0000256" key="2">
    <source>
        <dbReference type="ARBA" id="ARBA00007185"/>
    </source>
</evidence>
<dbReference type="InterPro" id="IPR015928">
    <property type="entry name" value="Aconitase/3IPM_dehydase_swvl"/>
</dbReference>
<accession>A0ABR2CZC8</accession>
<dbReference type="PROSITE" id="PS01244">
    <property type="entry name" value="ACONITASE_2"/>
    <property type="match status" value="1"/>
</dbReference>
<gene>
    <name evidence="9" type="ORF">V6N12_020592</name>
</gene>
<dbReference type="EC" id="4.2.1.3" evidence="6"/>
<dbReference type="SUPFAM" id="SSF52016">
    <property type="entry name" value="LeuD/IlvD-like"/>
    <property type="match status" value="1"/>
</dbReference>
<comment type="function">
    <text evidence="6">Catalyzes the isomerization of citrate to isocitrate via cis-aconitate.</text>
</comment>
<dbReference type="Gene3D" id="3.30.499.10">
    <property type="entry name" value="Aconitase, domain 3"/>
    <property type="match status" value="2"/>
</dbReference>
<dbReference type="Gene3D" id="6.10.190.10">
    <property type="match status" value="1"/>
</dbReference>
<evidence type="ECO:0000256" key="6">
    <source>
        <dbReference type="RuleBase" id="RU361275"/>
    </source>
</evidence>
<proteinExistence type="inferred from homology"/>
<dbReference type="Gene3D" id="3.20.19.10">
    <property type="entry name" value="Aconitase, domain 4"/>
    <property type="match status" value="1"/>
</dbReference>
<keyword evidence="6" id="KW-0456">Lyase</keyword>
<reference evidence="9 10" key="1">
    <citation type="journal article" date="2024" name="G3 (Bethesda)">
        <title>Genome assembly of Hibiscus sabdariffa L. provides insights into metabolisms of medicinal natural products.</title>
        <authorList>
            <person name="Kim T."/>
        </authorList>
    </citation>
    <scope>NUCLEOTIDE SEQUENCE [LARGE SCALE GENOMIC DNA]</scope>
    <source>
        <strain evidence="9">TK-2024</strain>
        <tissue evidence="9">Old leaves</tissue>
    </source>
</reference>
<evidence type="ECO:0000256" key="4">
    <source>
        <dbReference type="ARBA" id="ARBA00023004"/>
    </source>
</evidence>
<dbReference type="InterPro" id="IPR018136">
    <property type="entry name" value="Aconitase_4Fe-4S_BS"/>
</dbReference>
<evidence type="ECO:0000256" key="1">
    <source>
        <dbReference type="ARBA" id="ARBA00001966"/>
    </source>
</evidence>
<dbReference type="PROSITE" id="PS00450">
    <property type="entry name" value="ACONITASE_1"/>
    <property type="match status" value="1"/>
</dbReference>
<dbReference type="PRINTS" id="PR00415">
    <property type="entry name" value="ACONITASE"/>
</dbReference>
<dbReference type="NCBIfam" id="NF009520">
    <property type="entry name" value="PRK12881.1"/>
    <property type="match status" value="1"/>
</dbReference>
<name>A0ABR2CZC8_9ROSI</name>
<dbReference type="InterPro" id="IPR015931">
    <property type="entry name" value="Acnase/IPM_dHydase_lsu_aba_1/3"/>
</dbReference>
<dbReference type="CDD" id="cd01580">
    <property type="entry name" value="AcnA_IRP_Swivel"/>
    <property type="match status" value="1"/>
</dbReference>
<evidence type="ECO:0000256" key="3">
    <source>
        <dbReference type="ARBA" id="ARBA00022723"/>
    </source>
</evidence>
<evidence type="ECO:0000313" key="9">
    <source>
        <dbReference type="EMBL" id="KAK8526111.1"/>
    </source>
</evidence>
<dbReference type="InterPro" id="IPR036008">
    <property type="entry name" value="Aconitase_4Fe-4S_dom"/>
</dbReference>
<dbReference type="InterPro" id="IPR000573">
    <property type="entry name" value="AconitaseA/IPMdHydase_ssu_swvl"/>
</dbReference>
<feature type="domain" description="Aconitase A/isopropylmalate dehydratase small subunit swivel" evidence="8">
    <location>
        <begin position="791"/>
        <end position="918"/>
    </location>
</feature>
<keyword evidence="5 6" id="KW-0411">Iron-sulfur</keyword>
<evidence type="ECO:0000256" key="5">
    <source>
        <dbReference type="ARBA" id="ARBA00023014"/>
    </source>
</evidence>
<dbReference type="Pfam" id="PF00330">
    <property type="entry name" value="Aconitase"/>
    <property type="match status" value="1"/>
</dbReference>
<protein>
    <recommendedName>
        <fullName evidence="6">Aconitate hydratase</fullName>
        <shortName evidence="6">Aconitase</shortName>
        <ecNumber evidence="6">4.2.1.3</ecNumber>
    </recommendedName>
</protein>
<dbReference type="EMBL" id="JBBPBM010000039">
    <property type="protein sequence ID" value="KAK8526111.1"/>
    <property type="molecule type" value="Genomic_DNA"/>
</dbReference>
<dbReference type="SUPFAM" id="SSF53732">
    <property type="entry name" value="Aconitase iron-sulfur domain"/>
    <property type="match status" value="1"/>
</dbReference>
<keyword evidence="3" id="KW-0479">Metal-binding</keyword>
<comment type="catalytic activity">
    <reaction evidence="6">
        <text>citrate = D-threo-isocitrate</text>
        <dbReference type="Rhea" id="RHEA:10336"/>
        <dbReference type="ChEBI" id="CHEBI:15562"/>
        <dbReference type="ChEBI" id="CHEBI:16947"/>
        <dbReference type="EC" id="4.2.1.3"/>
    </reaction>
</comment>
<keyword evidence="10" id="KW-1185">Reference proteome</keyword>
<comment type="cofactor">
    <cofactor evidence="1">
        <name>[4Fe-4S] cluster</name>
        <dbReference type="ChEBI" id="CHEBI:49883"/>
    </cofactor>
</comment>
<evidence type="ECO:0000259" key="7">
    <source>
        <dbReference type="Pfam" id="PF00330"/>
    </source>
</evidence>
<dbReference type="CDD" id="cd01586">
    <property type="entry name" value="AcnA_IRP"/>
    <property type="match status" value="1"/>
</dbReference>
<evidence type="ECO:0000313" key="10">
    <source>
        <dbReference type="Proteomes" id="UP001472677"/>
    </source>
</evidence>
<comment type="caution">
    <text evidence="9">The sequence shown here is derived from an EMBL/GenBank/DDBJ whole genome shotgun (WGS) entry which is preliminary data.</text>
</comment>
<dbReference type="InterPro" id="IPR006249">
    <property type="entry name" value="Aconitase/IRP2"/>
</dbReference>
<evidence type="ECO:0000259" key="8">
    <source>
        <dbReference type="Pfam" id="PF00694"/>
    </source>
</evidence>
<keyword evidence="4 6" id="KW-0408">Iron</keyword>
<organism evidence="9 10">
    <name type="scientific">Hibiscus sabdariffa</name>
    <name type="common">roselle</name>
    <dbReference type="NCBI Taxonomy" id="183260"/>
    <lineage>
        <taxon>Eukaryota</taxon>
        <taxon>Viridiplantae</taxon>
        <taxon>Streptophyta</taxon>
        <taxon>Embryophyta</taxon>
        <taxon>Tracheophyta</taxon>
        <taxon>Spermatophyta</taxon>
        <taxon>Magnoliopsida</taxon>
        <taxon>eudicotyledons</taxon>
        <taxon>Gunneridae</taxon>
        <taxon>Pentapetalae</taxon>
        <taxon>rosids</taxon>
        <taxon>malvids</taxon>
        <taxon>Malvales</taxon>
        <taxon>Malvaceae</taxon>
        <taxon>Malvoideae</taxon>
        <taxon>Hibiscus</taxon>
    </lineage>
</organism>
<dbReference type="PANTHER" id="PTHR11670">
    <property type="entry name" value="ACONITASE/IRON-RESPONSIVE ELEMENT FAMILY MEMBER"/>
    <property type="match status" value="1"/>
</dbReference>
<comment type="similarity">
    <text evidence="2 6">Belongs to the aconitase/IPM isomerase family.</text>
</comment>
<dbReference type="Proteomes" id="UP001472677">
    <property type="component" value="Unassembled WGS sequence"/>
</dbReference>
<dbReference type="NCBIfam" id="NF006757">
    <property type="entry name" value="PRK09277.1"/>
    <property type="match status" value="1"/>
</dbReference>
<sequence length="991" mass="108572">MPVSAPSSAASLLRAAASSYSYTRTRFFPSSFRNLNPSLVSSNNRSVASAALRSFHCSPSRWTHRLHSRSPLSLRAQIRAFHPIIERFQRKFSSMAGEHPFKSVLTSLPKPGGGEFGKFYSLPALNDPRIDKLPYSIRILLESAVRNCDNFQVKKEDVEKIIDWENTSPKQVEIPFKPARVLLQDFTGVPAVVDLACMRDAMKKLGSDTNKINPLVPVDLVIDHSVQVDVTRSENAVQANMELEFQRNKERFSFLKWGSNAFHNMLVVPPGSGIVHQVNLEYLGRVVFNTDGVLYPDSVVGTDSHTTMIDGLGVAGWGVGGIEAEAAMLGQPMSMVLPGVVGFKLSGKLRNGVTATDLVLTATQMLRKHGVVGKFVEFYGDGMSELSLADRATIANMSPEYGATMGFFPVDHVTLQYLKLTGRSDETVAMIESYLRANKMFVDYNEPQHDRVYSSYLELNLAEVEPCISGPKRPHDRVPLKEMKADWRSCLNNKVGFKGFAVPKEAHGKVAKFSFHGQPAELKHGSVVIAAITSCTNTSNPSVMLGAGLVAKKACKLGLQVKPWIKTSLAPGSGVVTKYLLQSGLQEYLNKQGFHIVGYGCTTCIGNSGELDESIASTISENDIIAAAVLSGNRNFEGRVHALTRANYLASPPLVVAYALAGTVDIDFDKEPIGTGKDGQSIFFKDIWPSTEEVAEAVQSNVLPDMFRSTYQAITKGNPMWNQLSVPSSTLYSWDPNSTYIHEPPYFKNMTTQPPGAHGVKDAYCLLNFGDSITTDHISPAGSIHKDSPAAKYLLERGVERKDFNSYGSRRGNDEVMARGTFANIRLVNKLLNGEVGPKTVHVPTGEKLYVFDAAMRYKDAGHDTIVLAGAEYGSGSSRDWAAKGPMLLGVKAVIAKSFERIHRSNLVGMGIIPLCFKSGEDADTLGLTGRERYTIDLPRKISDIRPGQDVIVTTDNGKSFTCTVRFDTEVELAYFNHGGILPYVIRNLIK</sequence>
<dbReference type="InterPro" id="IPR044137">
    <property type="entry name" value="AcnA_IRP_Swivel"/>
</dbReference>
<dbReference type="Pfam" id="PF00694">
    <property type="entry name" value="Aconitase_C"/>
    <property type="match status" value="1"/>
</dbReference>
<dbReference type="NCBIfam" id="TIGR01341">
    <property type="entry name" value="aconitase_1"/>
    <property type="match status" value="1"/>
</dbReference>
<dbReference type="InterPro" id="IPR001030">
    <property type="entry name" value="Acoase/IPM_deHydtase_lsu_aba"/>
</dbReference>
<feature type="domain" description="Aconitase/3-isopropylmalate dehydratase large subunit alpha/beta/alpha" evidence="7">
    <location>
        <begin position="159"/>
        <end position="662"/>
    </location>
</feature>